<dbReference type="Gene3D" id="1.10.10.10">
    <property type="entry name" value="Winged helix-like DNA-binding domain superfamily/Winged helix DNA-binding domain"/>
    <property type="match status" value="1"/>
</dbReference>
<name>A0A7Z0IUS2_9ACTN</name>
<evidence type="ECO:0000259" key="1">
    <source>
        <dbReference type="Pfam" id="PF12728"/>
    </source>
</evidence>
<feature type="domain" description="Helix-turn-helix" evidence="1">
    <location>
        <begin position="22"/>
        <end position="71"/>
    </location>
</feature>
<accession>A0A7Z0IUS2</accession>
<evidence type="ECO:0000313" key="3">
    <source>
        <dbReference type="Proteomes" id="UP000564496"/>
    </source>
</evidence>
<keyword evidence="3" id="KW-1185">Reference proteome</keyword>
<sequence>MDTKSTHLTLASATDEHGLNAVMSISELAAYLHVAVQTIYDLRCQGRGPRGFRVGREIRFRLREVEAWLSRMEHDDADRHMAGRTPEEPR</sequence>
<dbReference type="InterPro" id="IPR036388">
    <property type="entry name" value="WH-like_DNA-bd_sf"/>
</dbReference>
<dbReference type="Proteomes" id="UP000564496">
    <property type="component" value="Unassembled WGS sequence"/>
</dbReference>
<dbReference type="Pfam" id="PF12728">
    <property type="entry name" value="HTH_17"/>
    <property type="match status" value="1"/>
</dbReference>
<reference evidence="2 3" key="1">
    <citation type="submission" date="2020-07" db="EMBL/GenBank/DDBJ databases">
        <title>Sequencing the genomes of 1000 actinobacteria strains.</title>
        <authorList>
            <person name="Klenk H.-P."/>
        </authorList>
    </citation>
    <scope>NUCLEOTIDE SEQUENCE [LARGE SCALE GENOMIC DNA]</scope>
    <source>
        <strain evidence="2 3">DSM 26487</strain>
    </source>
</reference>
<dbReference type="InterPro" id="IPR010093">
    <property type="entry name" value="SinI_DNA-bd"/>
</dbReference>
<dbReference type="EMBL" id="JACBZR010000001">
    <property type="protein sequence ID" value="NYI80103.1"/>
    <property type="molecule type" value="Genomic_DNA"/>
</dbReference>
<evidence type="ECO:0000313" key="2">
    <source>
        <dbReference type="EMBL" id="NYI80103.1"/>
    </source>
</evidence>
<comment type="caution">
    <text evidence="2">The sequence shown here is derived from an EMBL/GenBank/DDBJ whole genome shotgun (WGS) entry which is preliminary data.</text>
</comment>
<dbReference type="RefSeq" id="WP_218861081.1">
    <property type="nucleotide sequence ID" value="NZ_JACBZR010000001.1"/>
</dbReference>
<proteinExistence type="predicted"/>
<organism evidence="2 3">
    <name type="scientific">Nocardioides panzhihuensis</name>
    <dbReference type="NCBI Taxonomy" id="860243"/>
    <lineage>
        <taxon>Bacteria</taxon>
        <taxon>Bacillati</taxon>
        <taxon>Actinomycetota</taxon>
        <taxon>Actinomycetes</taxon>
        <taxon>Propionibacteriales</taxon>
        <taxon>Nocardioidaceae</taxon>
        <taxon>Nocardioides</taxon>
    </lineage>
</organism>
<protein>
    <submittedName>
        <fullName evidence="2">Excisionase family DNA binding protein</fullName>
    </submittedName>
</protein>
<dbReference type="SUPFAM" id="SSF46955">
    <property type="entry name" value="Putative DNA-binding domain"/>
    <property type="match status" value="1"/>
</dbReference>
<dbReference type="NCBIfam" id="TIGR01764">
    <property type="entry name" value="excise"/>
    <property type="match status" value="1"/>
</dbReference>
<dbReference type="InterPro" id="IPR041657">
    <property type="entry name" value="HTH_17"/>
</dbReference>
<gene>
    <name evidence="2" type="ORF">BJ988_004751</name>
</gene>
<dbReference type="AlphaFoldDB" id="A0A7Z0IUS2"/>
<dbReference type="GO" id="GO:0003677">
    <property type="term" value="F:DNA binding"/>
    <property type="evidence" value="ECO:0007669"/>
    <property type="project" value="InterPro"/>
</dbReference>
<dbReference type="InterPro" id="IPR009061">
    <property type="entry name" value="DNA-bd_dom_put_sf"/>
</dbReference>